<accession>Q0AXX7</accession>
<proteinExistence type="predicted"/>
<dbReference type="Proteomes" id="UP000001968">
    <property type="component" value="Chromosome"/>
</dbReference>
<dbReference type="Pfam" id="PF09823">
    <property type="entry name" value="DUF2357"/>
    <property type="match status" value="1"/>
</dbReference>
<dbReference type="eggNOG" id="COG1700">
    <property type="taxonomic scope" value="Bacteria"/>
</dbReference>
<dbReference type="InterPro" id="IPR018633">
    <property type="entry name" value="DUF2357"/>
</dbReference>
<keyword evidence="3" id="KW-1185">Reference proteome</keyword>
<evidence type="ECO:0000313" key="3">
    <source>
        <dbReference type="Proteomes" id="UP000001968"/>
    </source>
</evidence>
<name>Q0AXX7_SYNWW</name>
<dbReference type="InterPro" id="IPR007505">
    <property type="entry name" value="PDDEXK_7"/>
</dbReference>
<reference evidence="3" key="1">
    <citation type="journal article" date="2010" name="Environ. Microbiol.">
        <title>The genome of Syntrophomonas wolfei: new insights into syntrophic metabolism and biohydrogen production.</title>
        <authorList>
            <person name="Sieber J.R."/>
            <person name="Sims D.R."/>
            <person name="Han C."/>
            <person name="Kim E."/>
            <person name="Lykidis A."/>
            <person name="Lapidus A.L."/>
            <person name="McDonnald E."/>
            <person name="Rohlin L."/>
            <person name="Culley D.E."/>
            <person name="Gunsalus R."/>
            <person name="McInerney M.J."/>
        </authorList>
    </citation>
    <scope>NUCLEOTIDE SEQUENCE [LARGE SCALE GENOMIC DNA]</scope>
    <source>
        <strain evidence="3">DSM 2245B / Goettingen</strain>
    </source>
</reference>
<dbReference type="KEGG" id="swo:Swol_1117"/>
<dbReference type="EMBL" id="CP000448">
    <property type="protein sequence ID" value="ABI68427.1"/>
    <property type="molecule type" value="Genomic_DNA"/>
</dbReference>
<dbReference type="HOGENOM" id="CLU_018970_0_0_9"/>
<evidence type="ECO:0000259" key="1">
    <source>
        <dbReference type="Pfam" id="PF09823"/>
    </source>
</evidence>
<dbReference type="AlphaFoldDB" id="Q0AXX7"/>
<dbReference type="Pfam" id="PF04411">
    <property type="entry name" value="PDDEXK_7"/>
    <property type="match status" value="1"/>
</dbReference>
<sequence length="825" mass="94840">MEQLFELASDLVHLKFSLSSNKGPKKPPGQEISGRLVITAHRAGLTWQKIWRQGVPPKLANCPQQYAGPCLFEETNYKLYARSQPGHKLDIVHRDPVIIRDLDYDDVHSTVYGYINFGSQAGYSEFTILLDDKPEFSFQVEVFPSKLDYASDYEEILASVQDMMTGLAMEYLRSTYQMGTTTPSPSTNLEWFVLLRGIIDDLERALNFIASKPVRGLQREQMPVRVEKIKHINGRVLAAVRKGSGRGGFVQTRSNIPLRQYIYEDRPRSTLNTMEHRWLSRQLQLIRQRLNRLRLEERQWEITPRRRTALQELEDMEKRVLRLQGLEPLAVANGEILAGFVSLQLLGSPGYREAYTNCLALALGLRIEGGPLQLSVKDLNLLYEYWCYLSLLRIIGEETGQQIPVKELFAVKQMGLRVLLNRGREQRVCFASGGDRRITATYNPSFQGEAMLIPQRPDMVITLENEAWPAMHLVLDAKYRLDASDEYIQRYNSQGPPEDALNAMHRYRDAILEFQNRSGEKPVQRRTVVQAAAVFPGGRTEDTFFNSKLWKALKHIGVGALPFLPGNTEYVREWLRSSLKMGGFSIAQYTLPHSIYERARDWRLSAAEPVVLGTLSAGNQAQHLQWIIEERLYYMPVLKTQLRQYATKWVAIYSPLEIRRPGAVTHYAPVESIDIVKRKEILTPWSPKRDLEELQVLFKLGEVIEKKPPVSNISGYSFTQHRWTSRLGLERARNLEELLLETEPEWRLFEDLSALGSKFTLDPSEPIRLLDKDNPYGRVWFRLEDGFSIRYAGASGYAIKKAPGIKPQYFVNYNKLLTEIEKQLR</sequence>
<organism evidence="2 3">
    <name type="scientific">Syntrophomonas wolfei subsp. wolfei (strain DSM 2245B / Goettingen)</name>
    <dbReference type="NCBI Taxonomy" id="335541"/>
    <lineage>
        <taxon>Bacteria</taxon>
        <taxon>Bacillati</taxon>
        <taxon>Bacillota</taxon>
        <taxon>Clostridia</taxon>
        <taxon>Eubacteriales</taxon>
        <taxon>Syntrophomonadaceae</taxon>
        <taxon>Syntrophomonas</taxon>
    </lineage>
</organism>
<dbReference type="REBASE" id="12319">
    <property type="entry name" value="SwoGMcrBP"/>
</dbReference>
<evidence type="ECO:0000313" key="2">
    <source>
        <dbReference type="EMBL" id="ABI68427.1"/>
    </source>
</evidence>
<dbReference type="STRING" id="335541.Swol_1117"/>
<feature type="domain" description="DUF2357" evidence="1">
    <location>
        <begin position="112"/>
        <end position="358"/>
    </location>
</feature>
<gene>
    <name evidence="2" type="ordered locus">Swol_1117</name>
</gene>
<dbReference type="OrthoDB" id="11970at2"/>
<protein>
    <recommendedName>
        <fullName evidence="1">DUF2357 domain-containing protein</fullName>
    </recommendedName>
</protein>
<dbReference type="RefSeq" id="WP_011640531.1">
    <property type="nucleotide sequence ID" value="NC_008346.1"/>
</dbReference>